<dbReference type="Pfam" id="PF00583">
    <property type="entry name" value="Acetyltransf_1"/>
    <property type="match status" value="1"/>
</dbReference>
<dbReference type="Gene3D" id="3.40.630.30">
    <property type="match status" value="1"/>
</dbReference>
<keyword evidence="5" id="KW-1185">Reference proteome</keyword>
<reference evidence="5" key="1">
    <citation type="submission" date="2019-08" db="EMBL/GenBank/DDBJ databases">
        <title>Limnoglobus roseus gen. nov., sp. nov., a novel freshwater planctomycete with a giant genome from the family Gemmataceae.</title>
        <authorList>
            <person name="Kulichevskaya I.S."/>
            <person name="Naumoff D.G."/>
            <person name="Miroshnikov K."/>
            <person name="Ivanova A."/>
            <person name="Philippov D.A."/>
            <person name="Hakobyan A."/>
            <person name="Rijpstra I.C."/>
            <person name="Sinninghe Damste J.S."/>
            <person name="Liesack W."/>
            <person name="Dedysh S.N."/>
        </authorList>
    </citation>
    <scope>NUCLEOTIDE SEQUENCE [LARGE SCALE GENOMIC DNA]</scope>
    <source>
        <strain evidence="5">PX52</strain>
    </source>
</reference>
<gene>
    <name evidence="4" type="ORF">PX52LOC_03454</name>
</gene>
<dbReference type="OrthoDB" id="9796381at2"/>
<organism evidence="4 5">
    <name type="scientific">Limnoglobus roseus</name>
    <dbReference type="NCBI Taxonomy" id="2598579"/>
    <lineage>
        <taxon>Bacteria</taxon>
        <taxon>Pseudomonadati</taxon>
        <taxon>Planctomycetota</taxon>
        <taxon>Planctomycetia</taxon>
        <taxon>Gemmatales</taxon>
        <taxon>Gemmataceae</taxon>
        <taxon>Limnoglobus</taxon>
    </lineage>
</organism>
<dbReference type="InterPro" id="IPR050832">
    <property type="entry name" value="Bact_Acetyltransf"/>
</dbReference>
<dbReference type="InterPro" id="IPR000182">
    <property type="entry name" value="GNAT_dom"/>
</dbReference>
<proteinExistence type="predicted"/>
<accession>A0A5C1AE74</accession>
<dbReference type="Proteomes" id="UP000324974">
    <property type="component" value="Chromosome"/>
</dbReference>
<evidence type="ECO:0000259" key="3">
    <source>
        <dbReference type="PROSITE" id="PS51186"/>
    </source>
</evidence>
<evidence type="ECO:0000313" key="5">
    <source>
        <dbReference type="Proteomes" id="UP000324974"/>
    </source>
</evidence>
<dbReference type="PIRSF" id="PIRSF037663">
    <property type="entry name" value="Acetyltransf_GNAT_prd"/>
    <property type="match status" value="1"/>
</dbReference>
<sequence>MQIRHYHDADLSAVIALWNEVLPPSAPHNDPATSIRNKLAHERDLFFVADAAGEVVGTVMGGYDGHRGWIYSVAVHPGHRRQGIGGQLLRRMESALVERGCLKINLQVRATNAGVIPFYQSLGYAVEELVSMGKRLYS</sequence>
<protein>
    <submittedName>
        <fullName evidence="4">GNAT family acetyltransferase</fullName>
    </submittedName>
</protein>
<evidence type="ECO:0000256" key="2">
    <source>
        <dbReference type="ARBA" id="ARBA00023315"/>
    </source>
</evidence>
<dbReference type="NCBIfam" id="NF002959">
    <property type="entry name" value="PRK03624.1"/>
    <property type="match status" value="1"/>
</dbReference>
<dbReference type="AlphaFoldDB" id="A0A5C1AE74"/>
<dbReference type="CDD" id="cd04301">
    <property type="entry name" value="NAT_SF"/>
    <property type="match status" value="1"/>
</dbReference>
<dbReference type="PANTHER" id="PTHR43877">
    <property type="entry name" value="AMINOALKYLPHOSPHONATE N-ACETYLTRANSFERASE-RELATED-RELATED"/>
    <property type="match status" value="1"/>
</dbReference>
<name>A0A5C1AE74_9BACT</name>
<dbReference type="KEGG" id="lrs:PX52LOC_03454"/>
<dbReference type="GO" id="GO:0016747">
    <property type="term" value="F:acyltransferase activity, transferring groups other than amino-acyl groups"/>
    <property type="evidence" value="ECO:0007669"/>
    <property type="project" value="InterPro"/>
</dbReference>
<dbReference type="EMBL" id="CP042425">
    <property type="protein sequence ID" value="QEL16497.1"/>
    <property type="molecule type" value="Genomic_DNA"/>
</dbReference>
<keyword evidence="2" id="KW-0012">Acyltransferase</keyword>
<dbReference type="PROSITE" id="PS51186">
    <property type="entry name" value="GNAT"/>
    <property type="match status" value="1"/>
</dbReference>
<feature type="domain" description="N-acetyltransferase" evidence="3">
    <location>
        <begin position="1"/>
        <end position="138"/>
    </location>
</feature>
<dbReference type="SUPFAM" id="SSF55729">
    <property type="entry name" value="Acyl-CoA N-acyltransferases (Nat)"/>
    <property type="match status" value="1"/>
</dbReference>
<dbReference type="InterPro" id="IPR017255">
    <property type="entry name" value="AcTrfase_GNAT_prd"/>
</dbReference>
<dbReference type="InterPro" id="IPR016181">
    <property type="entry name" value="Acyl_CoA_acyltransferase"/>
</dbReference>
<evidence type="ECO:0000313" key="4">
    <source>
        <dbReference type="EMBL" id="QEL16497.1"/>
    </source>
</evidence>
<keyword evidence="1 4" id="KW-0808">Transferase</keyword>
<evidence type="ECO:0000256" key="1">
    <source>
        <dbReference type="ARBA" id="ARBA00022679"/>
    </source>
</evidence>